<gene>
    <name evidence="1" type="ORF">F0L68_11040</name>
</gene>
<dbReference type="EMBL" id="VUOB01000019">
    <property type="protein sequence ID" value="KAA2262988.1"/>
    <property type="molecule type" value="Genomic_DNA"/>
</dbReference>
<evidence type="ECO:0000313" key="1">
    <source>
        <dbReference type="EMBL" id="KAA2262988.1"/>
    </source>
</evidence>
<keyword evidence="2" id="KW-1185">Reference proteome</keyword>
<dbReference type="CDD" id="cd09022">
    <property type="entry name" value="Aldose_epim_Ec_YihR"/>
    <property type="match status" value="1"/>
</dbReference>
<reference evidence="1 2" key="2">
    <citation type="submission" date="2019-09" db="EMBL/GenBank/DDBJ databases">
        <authorList>
            <person name="Jin C."/>
        </authorList>
    </citation>
    <scope>NUCLEOTIDE SEQUENCE [LARGE SCALE GENOMIC DNA]</scope>
    <source>
        <strain evidence="1 2">AN110305</strain>
    </source>
</reference>
<dbReference type="PANTHER" id="PTHR10091">
    <property type="entry name" value="ALDOSE-1-EPIMERASE"/>
    <property type="match status" value="1"/>
</dbReference>
<dbReference type="GO" id="GO:0004034">
    <property type="term" value="F:aldose 1-epimerase activity"/>
    <property type="evidence" value="ECO:0007669"/>
    <property type="project" value="TreeGrafter"/>
</dbReference>
<sequence>MTGPTGEQLDIVCGATRAVVTEIGAGLRAYEVAGVPYLETFGEAEKPPMGAGMVLVPWPNRTAGARWELAGQPQQLAVTEPARGNAIHGLTRHERWTVVEHTGSLVSLEITLDAQPGWPVPLRTTISYAVDEGGLTVTHGVHNVGDRPTPFGLGTHPYLRAGVQATDDCELRLAATTVLPLDPDRMVPSGPPRPVAGTEFDFLSGRPLRGVSLDTPFGGCLPDDDGLVRHTLRGPTGGVELWADPDFRWVQVYTPDDFPGRGRAVAIEPMTCPPDALNSGVDLIVLSPGESWQGRWGVRPLAA</sequence>
<dbReference type="RefSeq" id="WP_149849410.1">
    <property type="nucleotide sequence ID" value="NZ_VUOB01000019.1"/>
</dbReference>
<protein>
    <submittedName>
        <fullName evidence="1">Aldose 1-epimerase family protein</fullName>
    </submittedName>
</protein>
<dbReference type="GO" id="GO:0006006">
    <property type="term" value="P:glucose metabolic process"/>
    <property type="evidence" value="ECO:0007669"/>
    <property type="project" value="TreeGrafter"/>
</dbReference>
<dbReference type="SUPFAM" id="SSF74650">
    <property type="entry name" value="Galactose mutarotase-like"/>
    <property type="match status" value="1"/>
</dbReference>
<reference evidence="1 2" key="1">
    <citation type="submission" date="2019-09" db="EMBL/GenBank/DDBJ databases">
        <title>Goodfellowia gen. nov., a new genus of the Pseudonocardineae related to Actinoalloteichus, containing Goodfellowia coeruleoviolacea gen. nov., comb. nov. gen. nov., comb. nov.</title>
        <authorList>
            <person name="Labeda D."/>
        </authorList>
    </citation>
    <scope>NUCLEOTIDE SEQUENCE [LARGE SCALE GENOMIC DNA]</scope>
    <source>
        <strain evidence="1 2">AN110305</strain>
    </source>
</reference>
<evidence type="ECO:0000313" key="2">
    <source>
        <dbReference type="Proteomes" id="UP000323454"/>
    </source>
</evidence>
<dbReference type="InterPro" id="IPR014718">
    <property type="entry name" value="GH-type_carb-bd"/>
</dbReference>
<dbReference type="Proteomes" id="UP000323454">
    <property type="component" value="Unassembled WGS sequence"/>
</dbReference>
<dbReference type="InterPro" id="IPR008183">
    <property type="entry name" value="Aldose_1/G6P_1-epimerase"/>
</dbReference>
<proteinExistence type="predicted"/>
<name>A0A5B2XGP7_9PSEU</name>
<dbReference type="AlphaFoldDB" id="A0A5B2XGP7"/>
<comment type="caution">
    <text evidence="1">The sequence shown here is derived from an EMBL/GenBank/DDBJ whole genome shotgun (WGS) entry which is preliminary data.</text>
</comment>
<dbReference type="Pfam" id="PF01263">
    <property type="entry name" value="Aldose_epim"/>
    <property type="match status" value="1"/>
</dbReference>
<accession>A0A5B2XGP7</accession>
<dbReference type="PANTHER" id="PTHR10091:SF0">
    <property type="entry name" value="GALACTOSE MUTAROTASE"/>
    <property type="match status" value="1"/>
</dbReference>
<dbReference type="GO" id="GO:0033499">
    <property type="term" value="P:galactose catabolic process via UDP-galactose, Leloir pathway"/>
    <property type="evidence" value="ECO:0007669"/>
    <property type="project" value="TreeGrafter"/>
</dbReference>
<dbReference type="OrthoDB" id="4739604at2"/>
<dbReference type="GO" id="GO:0030246">
    <property type="term" value="F:carbohydrate binding"/>
    <property type="evidence" value="ECO:0007669"/>
    <property type="project" value="InterPro"/>
</dbReference>
<dbReference type="InterPro" id="IPR037480">
    <property type="entry name" value="YihR-like"/>
</dbReference>
<dbReference type="Gene3D" id="2.70.98.10">
    <property type="match status" value="1"/>
</dbReference>
<dbReference type="InterPro" id="IPR011013">
    <property type="entry name" value="Gal_mutarotase_sf_dom"/>
</dbReference>
<organism evidence="1 2">
    <name type="scientific">Solihabitans fulvus</name>
    <dbReference type="NCBI Taxonomy" id="1892852"/>
    <lineage>
        <taxon>Bacteria</taxon>
        <taxon>Bacillati</taxon>
        <taxon>Actinomycetota</taxon>
        <taxon>Actinomycetes</taxon>
        <taxon>Pseudonocardiales</taxon>
        <taxon>Pseudonocardiaceae</taxon>
        <taxon>Solihabitans</taxon>
    </lineage>
</organism>